<proteinExistence type="predicted"/>
<name>A0ABT6SR31_9ACTN</name>
<dbReference type="EMBL" id="JASCIS010000003">
    <property type="protein sequence ID" value="MDI3417578.1"/>
    <property type="molecule type" value="Genomic_DNA"/>
</dbReference>
<gene>
    <name evidence="2" type="ORF">QIT00_03190</name>
</gene>
<evidence type="ECO:0008006" key="4">
    <source>
        <dbReference type="Google" id="ProtNLM"/>
    </source>
</evidence>
<evidence type="ECO:0000313" key="2">
    <source>
        <dbReference type="EMBL" id="MDI3417578.1"/>
    </source>
</evidence>
<accession>A0ABT6SR31</accession>
<keyword evidence="3" id="KW-1185">Reference proteome</keyword>
<reference evidence="2 3" key="1">
    <citation type="submission" date="2023-05" db="EMBL/GenBank/DDBJ databases">
        <title>Draft genome sequence of Streptomyces sp. B-S-A12 isolated from a cave soil in Thailand.</title>
        <authorList>
            <person name="Chamroensaksri N."/>
            <person name="Muangham S."/>
        </authorList>
    </citation>
    <scope>NUCLEOTIDE SEQUENCE [LARGE SCALE GENOMIC DNA]</scope>
    <source>
        <strain evidence="2 3">B-S-A12</strain>
    </source>
</reference>
<feature type="signal peptide" evidence="1">
    <location>
        <begin position="1"/>
        <end position="26"/>
    </location>
</feature>
<dbReference type="Proteomes" id="UP001237105">
    <property type="component" value="Unassembled WGS sequence"/>
</dbReference>
<comment type="caution">
    <text evidence="2">The sequence shown here is derived from an EMBL/GenBank/DDBJ whole genome shotgun (WGS) entry which is preliminary data.</text>
</comment>
<dbReference type="RefSeq" id="WP_282533507.1">
    <property type="nucleotide sequence ID" value="NZ_JASCIS010000003.1"/>
</dbReference>
<feature type="chain" id="PRO_5047295502" description="Ig-like domain-containing protein" evidence="1">
    <location>
        <begin position="27"/>
        <end position="165"/>
    </location>
</feature>
<evidence type="ECO:0000313" key="3">
    <source>
        <dbReference type="Proteomes" id="UP001237105"/>
    </source>
</evidence>
<protein>
    <recommendedName>
        <fullName evidence="4">Ig-like domain-containing protein</fullName>
    </recommendedName>
</protein>
<sequence>MTYLSKLSAAAATTALVLAASSAASAVGNVADQKVDGSFTIGDIACSWTGGSTNANPPNSLTVDRSTVNQPGGNLSCGEGASGTLNNDPTFTFDDANALATSDTIDISGSQGVSCRYSAANVQWDRQGTTRQYTNRAFTAQKVSGGPLCPGTVDADPADASVTFN</sequence>
<evidence type="ECO:0000256" key="1">
    <source>
        <dbReference type="SAM" id="SignalP"/>
    </source>
</evidence>
<organism evidence="2 3">
    <name type="scientific">Streptomyces luteolus</name>
    <dbReference type="NCBI Taxonomy" id="3043615"/>
    <lineage>
        <taxon>Bacteria</taxon>
        <taxon>Bacillati</taxon>
        <taxon>Actinomycetota</taxon>
        <taxon>Actinomycetes</taxon>
        <taxon>Kitasatosporales</taxon>
        <taxon>Streptomycetaceae</taxon>
        <taxon>Streptomyces</taxon>
    </lineage>
</organism>
<keyword evidence="1" id="KW-0732">Signal</keyword>